<dbReference type="EMBL" id="CM010715">
    <property type="protein sequence ID" value="RZC46603.1"/>
    <property type="molecule type" value="Genomic_DNA"/>
</dbReference>
<sequence length="118" mass="12516">MMIRKGTEEARESAGVDEGTEGARESAGVDGLGFPESLALKEGISERFSTIPRQFLSVLQLFENKNGDYVLRADEDAGREGLLGAFGFLKGLQVCCSGIVGSVHHPAGSRFAGLQLSL</sequence>
<name>A0A4Y7ICF7_PAPSO</name>
<dbReference type="AlphaFoldDB" id="A0A4Y7ICF7"/>
<protein>
    <submittedName>
        <fullName evidence="2">Uncharacterized protein</fullName>
    </submittedName>
</protein>
<proteinExistence type="predicted"/>
<reference evidence="2 3" key="1">
    <citation type="journal article" date="2018" name="Science">
        <title>The opium poppy genome and morphinan production.</title>
        <authorList>
            <person name="Guo L."/>
            <person name="Winzer T."/>
            <person name="Yang X."/>
            <person name="Li Y."/>
            <person name="Ning Z."/>
            <person name="He Z."/>
            <person name="Teodor R."/>
            <person name="Lu Y."/>
            <person name="Bowser T.A."/>
            <person name="Graham I.A."/>
            <person name="Ye K."/>
        </authorList>
    </citation>
    <scope>NUCLEOTIDE SEQUENCE [LARGE SCALE GENOMIC DNA]</scope>
    <source>
        <strain evidence="3">cv. HN1</strain>
        <tissue evidence="2">Leaves</tissue>
    </source>
</reference>
<evidence type="ECO:0000313" key="2">
    <source>
        <dbReference type="EMBL" id="RZC46603.1"/>
    </source>
</evidence>
<accession>A0A4Y7ICF7</accession>
<feature type="compositionally biased region" description="Basic and acidic residues" evidence="1">
    <location>
        <begin position="1"/>
        <end position="14"/>
    </location>
</feature>
<gene>
    <name evidence="2" type="ORF">C5167_039553</name>
</gene>
<organism evidence="2 3">
    <name type="scientific">Papaver somniferum</name>
    <name type="common">Opium poppy</name>
    <dbReference type="NCBI Taxonomy" id="3469"/>
    <lineage>
        <taxon>Eukaryota</taxon>
        <taxon>Viridiplantae</taxon>
        <taxon>Streptophyta</taxon>
        <taxon>Embryophyta</taxon>
        <taxon>Tracheophyta</taxon>
        <taxon>Spermatophyta</taxon>
        <taxon>Magnoliopsida</taxon>
        <taxon>Ranunculales</taxon>
        <taxon>Papaveraceae</taxon>
        <taxon>Papaveroideae</taxon>
        <taxon>Papaver</taxon>
    </lineage>
</organism>
<dbReference type="Gramene" id="RZC46603">
    <property type="protein sequence ID" value="RZC46603"/>
    <property type="gene ID" value="C5167_039553"/>
</dbReference>
<dbReference type="Proteomes" id="UP000316621">
    <property type="component" value="Chromosome 1"/>
</dbReference>
<keyword evidence="3" id="KW-1185">Reference proteome</keyword>
<evidence type="ECO:0000313" key="3">
    <source>
        <dbReference type="Proteomes" id="UP000316621"/>
    </source>
</evidence>
<feature type="region of interest" description="Disordered" evidence="1">
    <location>
        <begin position="1"/>
        <end position="30"/>
    </location>
</feature>
<evidence type="ECO:0000256" key="1">
    <source>
        <dbReference type="SAM" id="MobiDB-lite"/>
    </source>
</evidence>